<sequence length="252" mass="25821">MTPPWTGIAVALATLFDDEKTVAVEQTAEHAARLVEAGVRAVVVAGSTGEAAALTDTERVALLAAVRAACPDVPVVAGASAEWWRPAAERVVAAVSAGADAVLVAPPRSGDLDRYFTNVAAAAGQVPVLAYHFPPNAGGPVPVEALAGLPVQGIKDSTGDPERMLAQLESWSGWIYSGAAVLTSYAATVGAAGSILAAANIAPEDCVAAWSGDGKAQRRLLAVHRACRSRFPHGLKEAMAQRWSTPVGSRLG</sequence>
<dbReference type="SMART" id="SM01130">
    <property type="entry name" value="DHDPS"/>
    <property type="match status" value="1"/>
</dbReference>
<dbReference type="EMBL" id="BOPH01000113">
    <property type="protein sequence ID" value="GIJ73317.1"/>
    <property type="molecule type" value="Genomic_DNA"/>
</dbReference>
<comment type="similarity">
    <text evidence="1">Belongs to the DapA family.</text>
</comment>
<dbReference type="AlphaFoldDB" id="A0A8J4EIJ3"/>
<evidence type="ECO:0000256" key="2">
    <source>
        <dbReference type="ARBA" id="ARBA00023239"/>
    </source>
</evidence>
<keyword evidence="3" id="KW-0704">Schiff base</keyword>
<evidence type="ECO:0000313" key="4">
    <source>
        <dbReference type="EMBL" id="GIJ73317.1"/>
    </source>
</evidence>
<dbReference type="GO" id="GO:0008840">
    <property type="term" value="F:4-hydroxy-tetrahydrodipicolinate synthase activity"/>
    <property type="evidence" value="ECO:0007669"/>
    <property type="project" value="TreeGrafter"/>
</dbReference>
<organism evidence="4 5">
    <name type="scientific">Virgisporangium ochraceum</name>
    <dbReference type="NCBI Taxonomy" id="65505"/>
    <lineage>
        <taxon>Bacteria</taxon>
        <taxon>Bacillati</taxon>
        <taxon>Actinomycetota</taxon>
        <taxon>Actinomycetes</taxon>
        <taxon>Micromonosporales</taxon>
        <taxon>Micromonosporaceae</taxon>
        <taxon>Virgisporangium</taxon>
    </lineage>
</organism>
<dbReference type="Pfam" id="PF00701">
    <property type="entry name" value="DHDPS"/>
    <property type="match status" value="1"/>
</dbReference>
<protein>
    <recommendedName>
        <fullName evidence="6">Dihydrodipicolinate synthetase</fullName>
    </recommendedName>
</protein>
<evidence type="ECO:0000256" key="1">
    <source>
        <dbReference type="ARBA" id="ARBA00007592"/>
    </source>
</evidence>
<proteinExistence type="inferred from homology"/>
<dbReference type="PANTHER" id="PTHR12128">
    <property type="entry name" value="DIHYDRODIPICOLINATE SYNTHASE"/>
    <property type="match status" value="1"/>
</dbReference>
<accession>A0A8J4EIJ3</accession>
<dbReference type="SUPFAM" id="SSF51569">
    <property type="entry name" value="Aldolase"/>
    <property type="match status" value="1"/>
</dbReference>
<dbReference type="PRINTS" id="PR00146">
    <property type="entry name" value="DHPICSNTHASE"/>
</dbReference>
<keyword evidence="5" id="KW-1185">Reference proteome</keyword>
<comment type="caution">
    <text evidence="4">The sequence shown here is derived from an EMBL/GenBank/DDBJ whole genome shotgun (WGS) entry which is preliminary data.</text>
</comment>
<dbReference type="CDD" id="cd00408">
    <property type="entry name" value="DHDPS-like"/>
    <property type="match status" value="1"/>
</dbReference>
<dbReference type="InterPro" id="IPR013785">
    <property type="entry name" value="Aldolase_TIM"/>
</dbReference>
<dbReference type="Gene3D" id="3.20.20.70">
    <property type="entry name" value="Aldolase class I"/>
    <property type="match status" value="1"/>
</dbReference>
<dbReference type="Proteomes" id="UP000635606">
    <property type="component" value="Unassembled WGS sequence"/>
</dbReference>
<dbReference type="RefSeq" id="WP_203933145.1">
    <property type="nucleotide sequence ID" value="NZ_BOPH01000113.1"/>
</dbReference>
<keyword evidence="2" id="KW-0456">Lyase</keyword>
<gene>
    <name evidence="4" type="ORF">Voc01_082340</name>
</gene>
<evidence type="ECO:0008006" key="6">
    <source>
        <dbReference type="Google" id="ProtNLM"/>
    </source>
</evidence>
<dbReference type="InterPro" id="IPR020624">
    <property type="entry name" value="Schiff_base-form_aldolases_CS"/>
</dbReference>
<dbReference type="InterPro" id="IPR002220">
    <property type="entry name" value="DapA-like"/>
</dbReference>
<dbReference type="PANTHER" id="PTHR12128:SF66">
    <property type="entry name" value="4-HYDROXY-2-OXOGLUTARATE ALDOLASE, MITOCHONDRIAL"/>
    <property type="match status" value="1"/>
</dbReference>
<dbReference type="PROSITE" id="PS00665">
    <property type="entry name" value="DHDPS_1"/>
    <property type="match status" value="1"/>
</dbReference>
<evidence type="ECO:0000313" key="5">
    <source>
        <dbReference type="Proteomes" id="UP000635606"/>
    </source>
</evidence>
<name>A0A8J4EIJ3_9ACTN</name>
<evidence type="ECO:0000256" key="3">
    <source>
        <dbReference type="ARBA" id="ARBA00023270"/>
    </source>
</evidence>
<reference evidence="4" key="1">
    <citation type="submission" date="2021-01" db="EMBL/GenBank/DDBJ databases">
        <title>Whole genome shotgun sequence of Virgisporangium ochraceum NBRC 16418.</title>
        <authorList>
            <person name="Komaki H."/>
            <person name="Tamura T."/>
        </authorList>
    </citation>
    <scope>NUCLEOTIDE SEQUENCE</scope>
    <source>
        <strain evidence="4">NBRC 16418</strain>
    </source>
</reference>